<sequence>MQLWENEDERHLIRYIHECGTQMPTTDGIMIRIPLQSPLETQQWLRLACTCSPLVLGLRRLGYTLAQPSIKTKAGWDAWLAELQTECQIRQVLASEGESAATRGAPLEGKRSDERTPPVENTCDQSTLRWHTPVEGFPPADDATSHLSASRPGKAASRAPRNGTLGEFAEIAARWALSYDRVTLLLTHLSSLPEKETGTPPNTAREGVDTLEALNGFMDGITDCSSPHESDVSRLDEFGLENALTFLEEFQILYTLRCKVNLLPYFRETILADIEVLISFCRLLKRSKQNDRLNP</sequence>
<dbReference type="AlphaFoldDB" id="A0AAU1I8I7"/>
<evidence type="ECO:0000256" key="1">
    <source>
        <dbReference type="SAM" id="MobiDB-lite"/>
    </source>
</evidence>
<accession>A0AAU1I8I7</accession>
<proteinExistence type="predicted"/>
<feature type="compositionally biased region" description="Basic and acidic residues" evidence="1">
    <location>
        <begin position="108"/>
        <end position="117"/>
    </location>
</feature>
<gene>
    <name evidence="2" type="ORF">OG477_41555</name>
</gene>
<evidence type="ECO:0000313" key="2">
    <source>
        <dbReference type="EMBL" id="WTP91386.1"/>
    </source>
</evidence>
<organism evidence="2">
    <name type="scientific">Streptomyces sp. NBC_00180</name>
    <dbReference type="NCBI Taxonomy" id="2903632"/>
    <lineage>
        <taxon>Bacteria</taxon>
        <taxon>Bacillati</taxon>
        <taxon>Actinomycetota</taxon>
        <taxon>Actinomycetes</taxon>
        <taxon>Kitasatosporales</taxon>
        <taxon>Streptomycetaceae</taxon>
        <taxon>Streptomyces</taxon>
    </lineage>
</organism>
<reference evidence="2" key="1">
    <citation type="submission" date="2022-10" db="EMBL/GenBank/DDBJ databases">
        <title>The complete genomes of actinobacterial strains from the NBC collection.</title>
        <authorList>
            <person name="Joergensen T.S."/>
            <person name="Alvarez Arevalo M."/>
            <person name="Sterndorff E.B."/>
            <person name="Faurdal D."/>
            <person name="Vuksanovic O."/>
            <person name="Mourched A.-S."/>
            <person name="Charusanti P."/>
            <person name="Shaw S."/>
            <person name="Blin K."/>
            <person name="Weber T."/>
        </authorList>
    </citation>
    <scope>NUCLEOTIDE SEQUENCE</scope>
    <source>
        <strain evidence="2">NBC 00180</strain>
    </source>
</reference>
<protein>
    <submittedName>
        <fullName evidence="2">Uncharacterized protein</fullName>
    </submittedName>
</protein>
<dbReference type="EMBL" id="CP108140">
    <property type="protein sequence ID" value="WTP91386.1"/>
    <property type="molecule type" value="Genomic_DNA"/>
</dbReference>
<name>A0AAU1I8I7_9ACTN</name>
<feature type="region of interest" description="Disordered" evidence="1">
    <location>
        <begin position="98"/>
        <end position="161"/>
    </location>
</feature>